<evidence type="ECO:0008006" key="3">
    <source>
        <dbReference type="Google" id="ProtNLM"/>
    </source>
</evidence>
<dbReference type="AlphaFoldDB" id="X5MDT5"/>
<dbReference type="Gene3D" id="3.90.550.10">
    <property type="entry name" value="Spore Coat Polysaccharide Biosynthesis Protein SpsA, Chain A"/>
    <property type="match status" value="1"/>
</dbReference>
<dbReference type="HOGENOM" id="CLU_075662_2_0_5"/>
<dbReference type="PATRIC" id="fig|1458461.3.peg.2259"/>
<dbReference type="Proteomes" id="UP000032160">
    <property type="component" value="Chromosome I"/>
</dbReference>
<dbReference type="STRING" id="1458461.BN1012_Phect2254"/>
<sequence length="198" mass="21560">MQNTLAIMAKAPAMGRVKTRLAKDVGPVEATRFYRVALARLIRRLAADPRWQTVVAASPDMQALPDQRWLQNADAVVPQGEGDLGARMQRVFDTAPKGPVVIIGSDIPDISARHIAQAFKALGNNDAVMGPSVDGGYWLIGQKRMPKVLMPFENVEWSSGRECDQTVANFATARVSMLNELSDVDSGADLAQWRGRCG</sequence>
<gene>
    <name evidence="1" type="ORF">BN1012_Phect2254</name>
</gene>
<dbReference type="PANTHER" id="PTHR36529">
    <property type="entry name" value="SLL1095 PROTEIN"/>
    <property type="match status" value="1"/>
</dbReference>
<protein>
    <recommendedName>
        <fullName evidence="3">Glycosyltransferase</fullName>
    </recommendedName>
</protein>
<dbReference type="EMBL" id="HG966617">
    <property type="protein sequence ID" value="CDO60467.1"/>
    <property type="molecule type" value="Genomic_DNA"/>
</dbReference>
<dbReference type="InterPro" id="IPR029044">
    <property type="entry name" value="Nucleotide-diphossugar_trans"/>
</dbReference>
<keyword evidence="2" id="KW-1185">Reference proteome</keyword>
<dbReference type="RefSeq" id="WP_043948507.1">
    <property type="nucleotide sequence ID" value="NZ_HG966617.1"/>
</dbReference>
<dbReference type="OrthoDB" id="9798250at2"/>
<organism evidence="1 2">
    <name type="scientific">Candidatus Phaeomarinibacter ectocarpi</name>
    <dbReference type="NCBI Taxonomy" id="1458461"/>
    <lineage>
        <taxon>Bacteria</taxon>
        <taxon>Pseudomonadati</taxon>
        <taxon>Pseudomonadota</taxon>
        <taxon>Alphaproteobacteria</taxon>
        <taxon>Hyphomicrobiales</taxon>
        <taxon>Parvibaculaceae</taxon>
        <taxon>Candidatus Phaeomarinibacter</taxon>
    </lineage>
</organism>
<evidence type="ECO:0000313" key="1">
    <source>
        <dbReference type="EMBL" id="CDO60467.1"/>
    </source>
</evidence>
<reference evidence="1 2" key="1">
    <citation type="journal article" date="2014" name="Front. Genet.">
        <title>Genome and metabolic network of "Candidatus Phaeomarinobacter ectocarpi" Ec32, a new candidate genus of Alphaproteobacteria frequently associated with brown algae.</title>
        <authorList>
            <person name="Dittami S.M."/>
            <person name="Barbeyron T."/>
            <person name="Boyen C."/>
            <person name="Cambefort J."/>
            <person name="Collet G."/>
            <person name="Delage L."/>
            <person name="Gobet A."/>
            <person name="Groisillier A."/>
            <person name="Leblanc C."/>
            <person name="Michel G."/>
            <person name="Scornet D."/>
            <person name="Siegel A."/>
            <person name="Tapia J.E."/>
            <person name="Tonon T."/>
        </authorList>
    </citation>
    <scope>NUCLEOTIDE SEQUENCE [LARGE SCALE GENOMIC DNA]</scope>
    <source>
        <strain evidence="1 2">Ec32</strain>
    </source>
</reference>
<dbReference type="KEGG" id="pect:BN1012_Phect2254"/>
<dbReference type="NCBIfam" id="TIGR04282">
    <property type="entry name" value="glyco_like_cofC"/>
    <property type="match status" value="1"/>
</dbReference>
<proteinExistence type="predicted"/>
<dbReference type="SUPFAM" id="SSF53448">
    <property type="entry name" value="Nucleotide-diphospho-sugar transferases"/>
    <property type="match status" value="1"/>
</dbReference>
<evidence type="ECO:0000313" key="2">
    <source>
        <dbReference type="Proteomes" id="UP000032160"/>
    </source>
</evidence>
<name>X5MDT5_9HYPH</name>
<accession>X5MDT5</accession>
<dbReference type="InterPro" id="IPR018641">
    <property type="entry name" value="Trfase_1_rSAM/seldom-assoc"/>
</dbReference>
<dbReference type="PANTHER" id="PTHR36529:SF1">
    <property type="entry name" value="GLYCOSYLTRANSFERASE"/>
    <property type="match status" value="1"/>
</dbReference>
<dbReference type="Pfam" id="PF09837">
    <property type="entry name" value="DUF2064"/>
    <property type="match status" value="1"/>
</dbReference>